<organism evidence="3 4">
    <name type="scientific">Deinococcus yavapaiensis KR-236</name>
    <dbReference type="NCBI Taxonomy" id="694435"/>
    <lineage>
        <taxon>Bacteria</taxon>
        <taxon>Thermotogati</taxon>
        <taxon>Deinococcota</taxon>
        <taxon>Deinococci</taxon>
        <taxon>Deinococcales</taxon>
        <taxon>Deinococcaceae</taxon>
        <taxon>Deinococcus</taxon>
    </lineage>
</organism>
<evidence type="ECO:0000259" key="2">
    <source>
        <dbReference type="PROSITE" id="PS50213"/>
    </source>
</evidence>
<evidence type="ECO:0000313" key="3">
    <source>
        <dbReference type="EMBL" id="PYE56504.1"/>
    </source>
</evidence>
<dbReference type="PANTHER" id="PTHR10900">
    <property type="entry name" value="PERIOSTIN-RELATED"/>
    <property type="match status" value="1"/>
</dbReference>
<feature type="chain" id="PRO_5016303919" evidence="1">
    <location>
        <begin position="22"/>
        <end position="161"/>
    </location>
</feature>
<dbReference type="SMART" id="SM00554">
    <property type="entry name" value="FAS1"/>
    <property type="match status" value="1"/>
</dbReference>
<dbReference type="InterPro" id="IPR000782">
    <property type="entry name" value="FAS1_domain"/>
</dbReference>
<feature type="domain" description="FAS1" evidence="2">
    <location>
        <begin position="26"/>
        <end position="156"/>
    </location>
</feature>
<proteinExistence type="predicted"/>
<protein>
    <submittedName>
        <fullName evidence="3">Putative surface protein with fasciclin (FAS1) repeats</fullName>
    </submittedName>
</protein>
<keyword evidence="4" id="KW-1185">Reference proteome</keyword>
<gene>
    <name evidence="3" type="ORF">DES52_101308</name>
</gene>
<dbReference type="EMBL" id="QJSX01000001">
    <property type="protein sequence ID" value="PYE56504.1"/>
    <property type="molecule type" value="Genomic_DNA"/>
</dbReference>
<reference evidence="3 4" key="1">
    <citation type="submission" date="2018-06" db="EMBL/GenBank/DDBJ databases">
        <title>Genomic Encyclopedia of Type Strains, Phase IV (KMG-IV): sequencing the most valuable type-strain genomes for metagenomic binning, comparative biology and taxonomic classification.</title>
        <authorList>
            <person name="Goeker M."/>
        </authorList>
    </citation>
    <scope>NUCLEOTIDE SEQUENCE [LARGE SCALE GENOMIC DNA]</scope>
    <source>
        <strain evidence="3 4">DSM 18048</strain>
    </source>
</reference>
<dbReference type="OrthoDB" id="9800666at2"/>
<dbReference type="RefSeq" id="WP_110884986.1">
    <property type="nucleotide sequence ID" value="NZ_QJSX01000001.1"/>
</dbReference>
<dbReference type="PANTHER" id="PTHR10900:SF77">
    <property type="entry name" value="FI19380P1"/>
    <property type="match status" value="1"/>
</dbReference>
<accession>A0A318SGI0</accession>
<feature type="signal peptide" evidence="1">
    <location>
        <begin position="1"/>
        <end position="21"/>
    </location>
</feature>
<keyword evidence="1" id="KW-0732">Signal</keyword>
<comment type="caution">
    <text evidence="3">The sequence shown here is derived from an EMBL/GenBank/DDBJ whole genome shotgun (WGS) entry which is preliminary data.</text>
</comment>
<dbReference type="Gene3D" id="2.30.180.10">
    <property type="entry name" value="FAS1 domain"/>
    <property type="match status" value="1"/>
</dbReference>
<dbReference type="GO" id="GO:0005615">
    <property type="term" value="C:extracellular space"/>
    <property type="evidence" value="ECO:0007669"/>
    <property type="project" value="TreeGrafter"/>
</dbReference>
<dbReference type="InterPro" id="IPR050904">
    <property type="entry name" value="Adhesion/Biosynth-related"/>
</dbReference>
<name>A0A318SGI0_9DEIO</name>
<evidence type="ECO:0000313" key="4">
    <source>
        <dbReference type="Proteomes" id="UP000248326"/>
    </source>
</evidence>
<dbReference type="PROSITE" id="PS50213">
    <property type="entry name" value="FAS1"/>
    <property type="match status" value="1"/>
</dbReference>
<dbReference type="AlphaFoldDB" id="A0A318SGI0"/>
<dbReference type="SUPFAM" id="SSF82153">
    <property type="entry name" value="FAS1 domain"/>
    <property type="match status" value="1"/>
</dbReference>
<dbReference type="InterPro" id="IPR036378">
    <property type="entry name" value="FAS1_dom_sf"/>
</dbReference>
<dbReference type="FunFam" id="2.30.180.10:FF:000019">
    <property type="entry name" value="Cell surface lipoprotein"/>
    <property type="match status" value="1"/>
</dbReference>
<evidence type="ECO:0000256" key="1">
    <source>
        <dbReference type="SAM" id="SignalP"/>
    </source>
</evidence>
<sequence length="161" mass="16226">MKKLIAASLTLALLTGPAALAGGGANTTIAGIVASDPNFSTLLQAVQAAGLAETLSGSGSFTVFAPTNAAFAKVPAAQLQALLNDPAALRRVLLYHVVPGHVTAAQVVRLRSARTSQGSNVTIAVNGSRVRINNANVTQTDIAASNGVVHVIDTVLLPPAN</sequence>
<dbReference type="Proteomes" id="UP000248326">
    <property type="component" value="Unassembled WGS sequence"/>
</dbReference>
<dbReference type="Pfam" id="PF02469">
    <property type="entry name" value="Fasciclin"/>
    <property type="match status" value="1"/>
</dbReference>